<name>A0A5C5FQX6_9BASI</name>
<evidence type="ECO:0000259" key="9">
    <source>
        <dbReference type="PROSITE" id="PS50922"/>
    </source>
</evidence>
<feature type="transmembrane region" description="Helical" evidence="8">
    <location>
        <begin position="32"/>
        <end position="54"/>
    </location>
</feature>
<dbReference type="GO" id="GO:0046513">
    <property type="term" value="P:ceramide biosynthetic process"/>
    <property type="evidence" value="ECO:0007669"/>
    <property type="project" value="InterPro"/>
</dbReference>
<dbReference type="PANTHER" id="PTHR12560:SF0">
    <property type="entry name" value="LD18904P"/>
    <property type="match status" value="1"/>
</dbReference>
<dbReference type="InterPro" id="IPR016439">
    <property type="entry name" value="Lag1/Lac1-like"/>
</dbReference>
<feature type="transmembrane region" description="Helical" evidence="8">
    <location>
        <begin position="258"/>
        <end position="278"/>
    </location>
</feature>
<dbReference type="InterPro" id="IPR006634">
    <property type="entry name" value="TLC-dom"/>
</dbReference>
<gene>
    <name evidence="10" type="ORF">DMC30DRAFT_354293</name>
</gene>
<comment type="similarity">
    <text evidence="2">Belongs to the sphingosine N-acyltransferase family.</text>
</comment>
<feature type="non-terminal residue" evidence="10">
    <location>
        <position position="1"/>
    </location>
</feature>
<dbReference type="GO" id="GO:0050291">
    <property type="term" value="F:sphingosine N-acyltransferase activity"/>
    <property type="evidence" value="ECO:0007669"/>
    <property type="project" value="InterPro"/>
</dbReference>
<sequence length="339" mass="39423">PSFHLRSVPARFFHLSFRKPGTDLYYKGRDDAFFIGWWVIVFCFIREVVMRWVFEPIARRSGIKSRRALVRFAEQGWSLTYYACSWMLGLYINQTSPYASLNTLYFWKGYPHDALPALTKWYCAMLTTFRRAVYLNQIIVINLEAPRKDYYQMFAHHIITAVLMMFSYVLNWTRIGNTILCTMDLVDILLPLAKLFKYTGRHKASDATFAAFLVCWIVTRHLIFGRIIWSVVSEPQTVLEYGWRSQDGYYFSHNVQRYFAGLLLALQLLICMWLAMILRVLYNMFITGTAEDNRSDDEDDGEDDEAAADGARARARARSNGAASRNGHANGHADSRKRR</sequence>
<organism evidence="10 11">
    <name type="scientific">Rhodotorula diobovata</name>
    <dbReference type="NCBI Taxonomy" id="5288"/>
    <lineage>
        <taxon>Eukaryota</taxon>
        <taxon>Fungi</taxon>
        <taxon>Dikarya</taxon>
        <taxon>Basidiomycota</taxon>
        <taxon>Pucciniomycotina</taxon>
        <taxon>Microbotryomycetes</taxon>
        <taxon>Sporidiobolales</taxon>
        <taxon>Sporidiobolaceae</taxon>
        <taxon>Rhodotorula</taxon>
    </lineage>
</organism>
<dbReference type="STRING" id="5288.A0A5C5FQX6"/>
<proteinExistence type="inferred from homology"/>
<keyword evidence="11" id="KW-1185">Reference proteome</keyword>
<dbReference type="Proteomes" id="UP000311382">
    <property type="component" value="Unassembled WGS sequence"/>
</dbReference>
<keyword evidence="3 6" id="KW-0812">Transmembrane</keyword>
<dbReference type="PIRSF" id="PIRSF005225">
    <property type="entry name" value="LAG1_LAC1"/>
    <property type="match status" value="1"/>
</dbReference>
<feature type="transmembrane region" description="Helical" evidence="8">
    <location>
        <begin position="208"/>
        <end position="229"/>
    </location>
</feature>
<evidence type="ECO:0000256" key="4">
    <source>
        <dbReference type="ARBA" id="ARBA00022989"/>
    </source>
</evidence>
<feature type="domain" description="TLC" evidence="9">
    <location>
        <begin position="70"/>
        <end position="286"/>
    </location>
</feature>
<feature type="transmembrane region" description="Helical" evidence="8">
    <location>
        <begin position="150"/>
        <end position="169"/>
    </location>
</feature>
<comment type="caution">
    <text evidence="10">The sequence shown here is derived from an EMBL/GenBank/DDBJ whole genome shotgun (WGS) entry which is preliminary data.</text>
</comment>
<dbReference type="OrthoDB" id="537032at2759"/>
<feature type="compositionally biased region" description="Acidic residues" evidence="7">
    <location>
        <begin position="294"/>
        <end position="307"/>
    </location>
</feature>
<evidence type="ECO:0000256" key="6">
    <source>
        <dbReference type="PROSITE-ProRule" id="PRU00205"/>
    </source>
</evidence>
<dbReference type="PANTHER" id="PTHR12560">
    <property type="entry name" value="LONGEVITY ASSURANCE FACTOR 1 LAG1"/>
    <property type="match status" value="1"/>
</dbReference>
<keyword evidence="4 8" id="KW-1133">Transmembrane helix</keyword>
<evidence type="ECO:0000256" key="8">
    <source>
        <dbReference type="SAM" id="Phobius"/>
    </source>
</evidence>
<evidence type="ECO:0000256" key="5">
    <source>
        <dbReference type="ARBA" id="ARBA00023136"/>
    </source>
</evidence>
<evidence type="ECO:0000256" key="2">
    <source>
        <dbReference type="ARBA" id="ARBA00009808"/>
    </source>
</evidence>
<dbReference type="GO" id="GO:0016020">
    <property type="term" value="C:membrane"/>
    <property type="evidence" value="ECO:0007669"/>
    <property type="project" value="UniProtKB-SubCell"/>
</dbReference>
<evidence type="ECO:0000313" key="10">
    <source>
        <dbReference type="EMBL" id="TNY19213.1"/>
    </source>
</evidence>
<evidence type="ECO:0000256" key="3">
    <source>
        <dbReference type="ARBA" id="ARBA00022692"/>
    </source>
</evidence>
<accession>A0A5C5FQX6</accession>
<dbReference type="AlphaFoldDB" id="A0A5C5FQX6"/>
<feature type="region of interest" description="Disordered" evidence="7">
    <location>
        <begin position="292"/>
        <end position="339"/>
    </location>
</feature>
<evidence type="ECO:0000313" key="11">
    <source>
        <dbReference type="Proteomes" id="UP000311382"/>
    </source>
</evidence>
<dbReference type="EMBL" id="SOZI01000104">
    <property type="protein sequence ID" value="TNY19213.1"/>
    <property type="molecule type" value="Genomic_DNA"/>
</dbReference>
<evidence type="ECO:0000256" key="7">
    <source>
        <dbReference type="SAM" id="MobiDB-lite"/>
    </source>
</evidence>
<feature type="compositionally biased region" description="Low complexity" evidence="7">
    <location>
        <begin position="318"/>
        <end position="327"/>
    </location>
</feature>
<reference evidence="10 11" key="1">
    <citation type="submission" date="2019-03" db="EMBL/GenBank/DDBJ databases">
        <title>Rhodosporidium diobovatum UCD-FST 08-225 genome sequencing, assembly, and annotation.</title>
        <authorList>
            <person name="Fakankun I.U."/>
            <person name="Fristensky B."/>
            <person name="Levin D.B."/>
        </authorList>
    </citation>
    <scope>NUCLEOTIDE SEQUENCE [LARGE SCALE GENOMIC DNA]</scope>
    <source>
        <strain evidence="10 11">UCD-FST 08-225</strain>
    </source>
</reference>
<evidence type="ECO:0000256" key="1">
    <source>
        <dbReference type="ARBA" id="ARBA00004141"/>
    </source>
</evidence>
<dbReference type="SMART" id="SM00724">
    <property type="entry name" value="TLC"/>
    <property type="match status" value="1"/>
</dbReference>
<dbReference type="PROSITE" id="PS50922">
    <property type="entry name" value="TLC"/>
    <property type="match status" value="1"/>
</dbReference>
<keyword evidence="5 6" id="KW-0472">Membrane</keyword>
<protein>
    <submittedName>
        <fullName evidence="10">TLC domain-containing protein</fullName>
    </submittedName>
</protein>
<dbReference type="Pfam" id="PF03798">
    <property type="entry name" value="TRAM_LAG1_CLN8"/>
    <property type="match status" value="1"/>
</dbReference>
<comment type="subcellular location">
    <subcellularLocation>
        <location evidence="1">Membrane</location>
        <topology evidence="1">Multi-pass membrane protein</topology>
    </subcellularLocation>
</comment>